<dbReference type="Gene3D" id="1.10.4030.10">
    <property type="entry name" value="Porin chaperone SurA, peptide-binding domain"/>
    <property type="match status" value="1"/>
</dbReference>
<dbReference type="Proteomes" id="UP000706926">
    <property type="component" value="Unassembled WGS sequence"/>
</dbReference>
<dbReference type="InterPro" id="IPR050245">
    <property type="entry name" value="PrsA_foldase"/>
</dbReference>
<dbReference type="PANTHER" id="PTHR47245">
    <property type="entry name" value="PEPTIDYLPROLYL ISOMERASE"/>
    <property type="match status" value="1"/>
</dbReference>
<dbReference type="GeneID" id="95406611"/>
<accession>A0ABS4FH68</accession>
<dbReference type="PANTHER" id="PTHR47245:SF2">
    <property type="entry name" value="PEPTIDYL-PROLYL CIS-TRANS ISOMERASE HP_0175-RELATED"/>
    <property type="match status" value="1"/>
</dbReference>
<dbReference type="RefSeq" id="WP_210095425.1">
    <property type="nucleotide sequence ID" value="NZ_CP139098.1"/>
</dbReference>
<sequence>MVIKRPARTVMLLVFLLVVVTGLSVTVIWSHAAQSSEDPVVFTINDEPVTAEEFRFFLQQNKALTVSDFKRKYRADYHADFWTSSYQGQNPLDYAKQKTIEDLKKIKIEQMLMKRYGIIEDSSFVSFLKQLEAENKDRQQNIRNKQPIYGLQKYGAEPFYSYLHSMNYQALIDDLVKKNKAALTDAELKPLYDEIKSDDFHLGYSFDYEIISAESPRPLEQLRDQLLSRPGSVQESIVPLGFSKDIAVRRDTLDMDTKSKDDDGAQELQEIFMTMQPGEFTGILRDHNGPMMLRLLETEDKGYVPYEQARTSLVQLYMERQLEQLVEDQLRQATMEIDEEVLKRISFSN</sequence>
<dbReference type="Gene3D" id="3.10.50.40">
    <property type="match status" value="1"/>
</dbReference>
<comment type="caution">
    <text evidence="1">The sequence shown here is derived from an EMBL/GenBank/DDBJ whole genome shotgun (WGS) entry which is preliminary data.</text>
</comment>
<dbReference type="InterPro" id="IPR046357">
    <property type="entry name" value="PPIase_dom_sf"/>
</dbReference>
<evidence type="ECO:0000313" key="2">
    <source>
        <dbReference type="Proteomes" id="UP000706926"/>
    </source>
</evidence>
<gene>
    <name evidence="1" type="ORF">J2Z18_004716</name>
</gene>
<organism evidence="1 2">
    <name type="scientific">Paenibacillus lactis</name>
    <dbReference type="NCBI Taxonomy" id="228574"/>
    <lineage>
        <taxon>Bacteria</taxon>
        <taxon>Bacillati</taxon>
        <taxon>Bacillota</taxon>
        <taxon>Bacilli</taxon>
        <taxon>Bacillales</taxon>
        <taxon>Paenibacillaceae</taxon>
        <taxon>Paenibacillus</taxon>
    </lineage>
</organism>
<keyword evidence="2" id="KW-1185">Reference proteome</keyword>
<proteinExistence type="predicted"/>
<reference evidence="1 2" key="1">
    <citation type="submission" date="2021-03" db="EMBL/GenBank/DDBJ databases">
        <title>Genomic Encyclopedia of Type Strains, Phase IV (KMG-IV): sequencing the most valuable type-strain genomes for metagenomic binning, comparative biology and taxonomic classification.</title>
        <authorList>
            <person name="Goeker M."/>
        </authorList>
    </citation>
    <scope>NUCLEOTIDE SEQUENCE [LARGE SCALE GENOMIC DNA]</scope>
    <source>
        <strain evidence="1 2">DSM 15596</strain>
    </source>
</reference>
<evidence type="ECO:0000313" key="1">
    <source>
        <dbReference type="EMBL" id="MBP1895606.1"/>
    </source>
</evidence>
<evidence type="ECO:0008006" key="3">
    <source>
        <dbReference type="Google" id="ProtNLM"/>
    </source>
</evidence>
<protein>
    <recommendedName>
        <fullName evidence="3">Peptidylprolyl isomerase</fullName>
    </recommendedName>
</protein>
<name>A0ABS4FH68_9BACL</name>
<dbReference type="EMBL" id="JAGGKI010000015">
    <property type="protein sequence ID" value="MBP1895606.1"/>
    <property type="molecule type" value="Genomic_DNA"/>
</dbReference>